<evidence type="ECO:0000259" key="5">
    <source>
        <dbReference type="PROSITE" id="PS51842"/>
    </source>
</evidence>
<evidence type="ECO:0000313" key="6">
    <source>
        <dbReference type="EMBL" id="CAH2302527.1"/>
    </source>
</evidence>
<evidence type="ECO:0000256" key="4">
    <source>
        <dbReference type="SAM" id="Coils"/>
    </source>
</evidence>
<dbReference type="Pfam" id="PF00038">
    <property type="entry name" value="Filament"/>
    <property type="match status" value="1"/>
</dbReference>
<dbReference type="GO" id="GO:0005882">
    <property type="term" value="C:intermediate filament"/>
    <property type="evidence" value="ECO:0007669"/>
    <property type="project" value="UniProtKB-KW"/>
</dbReference>
<keyword evidence="1" id="KW-0416">Keratin</keyword>
<gene>
    <name evidence="6" type="ORF">PECUL_23A037616</name>
</gene>
<evidence type="ECO:0000256" key="1">
    <source>
        <dbReference type="ARBA" id="ARBA00022744"/>
    </source>
</evidence>
<reference evidence="6" key="1">
    <citation type="submission" date="2022-03" db="EMBL/GenBank/DDBJ databases">
        <authorList>
            <person name="Alioto T."/>
            <person name="Alioto T."/>
            <person name="Gomez Garrido J."/>
        </authorList>
    </citation>
    <scope>NUCLEOTIDE SEQUENCE</scope>
</reference>
<feature type="coiled-coil region" evidence="4">
    <location>
        <begin position="255"/>
        <end position="336"/>
    </location>
</feature>
<evidence type="ECO:0000256" key="3">
    <source>
        <dbReference type="ARBA" id="ARBA00023054"/>
    </source>
</evidence>
<dbReference type="PRINTS" id="PR01248">
    <property type="entry name" value="TYPE1KERATIN"/>
</dbReference>
<protein>
    <submittedName>
        <fullName evidence="6">Keratin, type I cytoskeletal 12-like</fullName>
    </submittedName>
</protein>
<dbReference type="FunFam" id="1.20.5.170:FF:000002">
    <property type="entry name" value="Type I keratin KA11"/>
    <property type="match status" value="1"/>
</dbReference>
<dbReference type="SUPFAM" id="SSF64593">
    <property type="entry name" value="Intermediate filament protein, coiled coil region"/>
    <property type="match status" value="2"/>
</dbReference>
<keyword evidence="7" id="KW-1185">Reference proteome</keyword>
<dbReference type="PANTHER" id="PTHR23239:SF207">
    <property type="entry name" value="KERATIN, TYPE I CYTOSKELETAL 24"/>
    <property type="match status" value="1"/>
</dbReference>
<feature type="domain" description="IF rod" evidence="5">
    <location>
        <begin position="85"/>
        <end position="397"/>
    </location>
</feature>
<keyword evidence="2" id="KW-0403">Intermediate filament</keyword>
<dbReference type="InterPro" id="IPR002957">
    <property type="entry name" value="Keratin_I"/>
</dbReference>
<dbReference type="AlphaFoldDB" id="A0AAD1SJ42"/>
<name>A0AAD1SJ42_PELCU</name>
<dbReference type="InterPro" id="IPR039008">
    <property type="entry name" value="IF_rod_dom"/>
</dbReference>
<dbReference type="Gene3D" id="1.20.5.1160">
    <property type="entry name" value="Vasodilator-stimulated phosphoprotein"/>
    <property type="match status" value="1"/>
</dbReference>
<feature type="coiled-coil region" evidence="4">
    <location>
        <begin position="89"/>
        <end position="123"/>
    </location>
</feature>
<dbReference type="SMART" id="SM01391">
    <property type="entry name" value="Filament"/>
    <property type="match status" value="1"/>
</dbReference>
<proteinExistence type="predicted"/>
<dbReference type="Proteomes" id="UP001295444">
    <property type="component" value="Chromosome 06"/>
</dbReference>
<dbReference type="Gene3D" id="1.20.5.170">
    <property type="match status" value="1"/>
</dbReference>
<dbReference type="FunFam" id="1.20.5.500:FF:000001">
    <property type="entry name" value="Type II keratin 23"/>
    <property type="match status" value="1"/>
</dbReference>
<dbReference type="FunFam" id="1.20.5.1160:FF:000002">
    <property type="entry name" value="Type I keratin 10"/>
    <property type="match status" value="1"/>
</dbReference>
<accession>A0AAD1SJ42</accession>
<sequence length="436" mass="48311">MSFQKSSGSSKMSVGGGGGYGTSNCSFIGNSGGAYGSRASYCGGLSAGAAGGCGGGVFSGFGVNAGFSVAGGFGHGGDVLLSGGEKETMQNLNDRLASYLNKVRSLEEANKDLECKIREWYEQHRNVHMQEKDYSKYYRCIDDLKKQIFDATMNNASIVLQIDNARLAADDFKLKYENELCLRQGVEADINGLRKVQAELNWSKCDLQSQLESLTEEIACLKKNHEEEMKCYKGATGQLNVEMKAAPGIDLTEILNAMRCEYEEMAEKNRREAEAQFIEASNALKQQISCGAEQVQSSRTEITDLKRTLQTLEIELQAALATKNSLENSLAETEGNYCVQLSQIQAKINSVEQQLCELRGDMERQSLEYEQLLDIKTRLEMEIEKYRRLLDGESSIKIPPPPTPDSSKSRKIKTIIEEMRDGVVVSQQVKETEEKY</sequence>
<dbReference type="PANTHER" id="PTHR23239">
    <property type="entry name" value="INTERMEDIATE FILAMENT"/>
    <property type="match status" value="1"/>
</dbReference>
<dbReference type="GO" id="GO:0030855">
    <property type="term" value="P:epithelial cell differentiation"/>
    <property type="evidence" value="ECO:0007669"/>
    <property type="project" value="TreeGrafter"/>
</dbReference>
<evidence type="ECO:0000313" key="7">
    <source>
        <dbReference type="Proteomes" id="UP001295444"/>
    </source>
</evidence>
<feature type="coiled-coil region" evidence="4">
    <location>
        <begin position="362"/>
        <end position="389"/>
    </location>
</feature>
<dbReference type="GO" id="GO:0005198">
    <property type="term" value="F:structural molecule activity"/>
    <property type="evidence" value="ECO:0007669"/>
    <property type="project" value="InterPro"/>
</dbReference>
<dbReference type="PROSITE" id="PS51842">
    <property type="entry name" value="IF_ROD_2"/>
    <property type="match status" value="1"/>
</dbReference>
<dbReference type="Gene3D" id="1.20.5.500">
    <property type="entry name" value="Single helix bin"/>
    <property type="match status" value="1"/>
</dbReference>
<keyword evidence="3 4" id="KW-0175">Coiled coil</keyword>
<dbReference type="GO" id="GO:0045109">
    <property type="term" value="P:intermediate filament organization"/>
    <property type="evidence" value="ECO:0007669"/>
    <property type="project" value="TreeGrafter"/>
</dbReference>
<organism evidence="6 7">
    <name type="scientific">Pelobates cultripes</name>
    <name type="common">Western spadefoot toad</name>
    <dbReference type="NCBI Taxonomy" id="61616"/>
    <lineage>
        <taxon>Eukaryota</taxon>
        <taxon>Metazoa</taxon>
        <taxon>Chordata</taxon>
        <taxon>Craniata</taxon>
        <taxon>Vertebrata</taxon>
        <taxon>Euteleostomi</taxon>
        <taxon>Amphibia</taxon>
        <taxon>Batrachia</taxon>
        <taxon>Anura</taxon>
        <taxon>Pelobatoidea</taxon>
        <taxon>Pelobatidae</taxon>
        <taxon>Pelobates</taxon>
    </lineage>
</organism>
<evidence type="ECO:0000256" key="2">
    <source>
        <dbReference type="ARBA" id="ARBA00022754"/>
    </source>
</evidence>
<dbReference type="EMBL" id="OW240917">
    <property type="protein sequence ID" value="CAH2302527.1"/>
    <property type="molecule type" value="Genomic_DNA"/>
</dbReference>